<dbReference type="EMBL" id="JAWJWF010000003">
    <property type="protein sequence ID" value="KAK6635287.1"/>
    <property type="molecule type" value="Genomic_DNA"/>
</dbReference>
<sequence length="99" mass="11623">MAGERTSQEKKKDEKVDEEQVRQEENRQRAKIREECQLHVTSDIKVKAKNDTTTTEGGDFRLSRRRPSHCNRNNPIVWDGEEQEASMEKPKLLGQSRRE</sequence>
<organism evidence="2 3">
    <name type="scientific">Polyplax serrata</name>
    <name type="common">Common mouse louse</name>
    <dbReference type="NCBI Taxonomy" id="468196"/>
    <lineage>
        <taxon>Eukaryota</taxon>
        <taxon>Metazoa</taxon>
        <taxon>Ecdysozoa</taxon>
        <taxon>Arthropoda</taxon>
        <taxon>Hexapoda</taxon>
        <taxon>Insecta</taxon>
        <taxon>Pterygota</taxon>
        <taxon>Neoptera</taxon>
        <taxon>Paraneoptera</taxon>
        <taxon>Psocodea</taxon>
        <taxon>Troctomorpha</taxon>
        <taxon>Phthiraptera</taxon>
        <taxon>Anoplura</taxon>
        <taxon>Polyplacidae</taxon>
        <taxon>Polyplax</taxon>
    </lineage>
</organism>
<reference evidence="2 3" key="1">
    <citation type="submission" date="2023-09" db="EMBL/GenBank/DDBJ databases">
        <title>Genomes of two closely related lineages of the louse Polyplax serrata with different host specificities.</title>
        <authorList>
            <person name="Martinu J."/>
            <person name="Tarabai H."/>
            <person name="Stefka J."/>
            <person name="Hypsa V."/>
        </authorList>
    </citation>
    <scope>NUCLEOTIDE SEQUENCE [LARGE SCALE GENOMIC DNA]</scope>
    <source>
        <strain evidence="2">98ZLc_SE</strain>
    </source>
</reference>
<keyword evidence="3" id="KW-1185">Reference proteome</keyword>
<gene>
    <name evidence="2" type="ORF">RUM44_000538</name>
</gene>
<name>A0ABR1B5Q1_POLSC</name>
<proteinExistence type="predicted"/>
<feature type="compositionally biased region" description="Basic and acidic residues" evidence="1">
    <location>
        <begin position="86"/>
        <end position="99"/>
    </location>
</feature>
<evidence type="ECO:0000256" key="1">
    <source>
        <dbReference type="SAM" id="MobiDB-lite"/>
    </source>
</evidence>
<comment type="caution">
    <text evidence="2">The sequence shown here is derived from an EMBL/GenBank/DDBJ whole genome shotgun (WGS) entry which is preliminary data.</text>
</comment>
<evidence type="ECO:0000313" key="3">
    <source>
        <dbReference type="Proteomes" id="UP001359485"/>
    </source>
</evidence>
<dbReference type="Proteomes" id="UP001359485">
    <property type="component" value="Unassembled WGS sequence"/>
</dbReference>
<accession>A0ABR1B5Q1</accession>
<protein>
    <submittedName>
        <fullName evidence="2">Uncharacterized protein</fullName>
    </submittedName>
</protein>
<feature type="region of interest" description="Disordered" evidence="1">
    <location>
        <begin position="1"/>
        <end position="33"/>
    </location>
</feature>
<evidence type="ECO:0000313" key="2">
    <source>
        <dbReference type="EMBL" id="KAK6635287.1"/>
    </source>
</evidence>
<feature type="region of interest" description="Disordered" evidence="1">
    <location>
        <begin position="47"/>
        <end position="99"/>
    </location>
</feature>